<proteinExistence type="predicted"/>
<dbReference type="AlphaFoldDB" id="E0VWH1"/>
<dbReference type="Proteomes" id="UP000009046">
    <property type="component" value="Unassembled WGS sequence"/>
</dbReference>
<dbReference type="InParanoid" id="E0VWH1"/>
<organism>
    <name type="scientific">Pediculus humanus subsp. corporis</name>
    <name type="common">Body louse</name>
    <dbReference type="NCBI Taxonomy" id="121224"/>
    <lineage>
        <taxon>Eukaryota</taxon>
        <taxon>Metazoa</taxon>
        <taxon>Ecdysozoa</taxon>
        <taxon>Arthropoda</taxon>
        <taxon>Hexapoda</taxon>
        <taxon>Insecta</taxon>
        <taxon>Pterygota</taxon>
        <taxon>Neoptera</taxon>
        <taxon>Paraneoptera</taxon>
        <taxon>Psocodea</taxon>
        <taxon>Troctomorpha</taxon>
        <taxon>Phthiraptera</taxon>
        <taxon>Anoplura</taxon>
        <taxon>Pediculidae</taxon>
        <taxon>Pediculus</taxon>
    </lineage>
</organism>
<dbReference type="RefSeq" id="XP_002430465.1">
    <property type="nucleotide sequence ID" value="XM_002430420.1"/>
</dbReference>
<keyword evidence="3" id="KW-1185">Reference proteome</keyword>
<protein>
    <submittedName>
        <fullName evidence="1 2">Uncharacterized protein</fullName>
    </submittedName>
</protein>
<accession>E0VWH1</accession>
<dbReference type="GeneID" id="8231417"/>
<reference evidence="1" key="1">
    <citation type="submission" date="2007-04" db="EMBL/GenBank/DDBJ databases">
        <title>Annotation of Pediculus humanus corporis strain USDA.</title>
        <authorList>
            <person name="Kirkness E."/>
            <person name="Hannick L."/>
            <person name="Hass B."/>
            <person name="Bruggner R."/>
            <person name="Lawson D."/>
            <person name="Bidwell S."/>
            <person name="Joardar V."/>
            <person name="Caler E."/>
            <person name="Walenz B."/>
            <person name="Inman J."/>
            <person name="Schobel S."/>
            <person name="Galinsky K."/>
            <person name="Amedeo P."/>
            <person name="Strausberg R."/>
        </authorList>
    </citation>
    <scope>NUCLEOTIDE SEQUENCE</scope>
    <source>
        <strain evidence="1">USDA</strain>
    </source>
</reference>
<dbReference type="EMBL" id="AAZO01005862">
    <property type="status" value="NOT_ANNOTATED_CDS"/>
    <property type="molecule type" value="Genomic_DNA"/>
</dbReference>
<dbReference type="EMBL" id="DS235820">
    <property type="protein sequence ID" value="EEB17727.1"/>
    <property type="molecule type" value="Genomic_DNA"/>
</dbReference>
<dbReference type="VEuPathDB" id="VectorBase:PHUM483770"/>
<name>E0VWH1_PEDHC</name>
<evidence type="ECO:0000313" key="3">
    <source>
        <dbReference type="Proteomes" id="UP000009046"/>
    </source>
</evidence>
<reference evidence="2" key="3">
    <citation type="submission" date="2021-02" db="UniProtKB">
        <authorList>
            <consortium name="EnsemblMetazoa"/>
        </authorList>
    </citation>
    <scope>IDENTIFICATION</scope>
    <source>
        <strain evidence="2">USDA</strain>
    </source>
</reference>
<dbReference type="CTD" id="8231417"/>
<dbReference type="HOGENOM" id="CLU_1680053_0_0_1"/>
<reference evidence="1" key="2">
    <citation type="submission" date="2007-04" db="EMBL/GenBank/DDBJ databases">
        <title>The genome of the human body louse.</title>
        <authorList>
            <consortium name="The Human Body Louse Genome Consortium"/>
            <person name="Kirkness E."/>
            <person name="Walenz B."/>
            <person name="Hass B."/>
            <person name="Bruggner R."/>
            <person name="Strausberg R."/>
        </authorList>
    </citation>
    <scope>NUCLEOTIDE SEQUENCE</scope>
    <source>
        <strain evidence="1">USDA</strain>
    </source>
</reference>
<evidence type="ECO:0000313" key="2">
    <source>
        <dbReference type="EnsemblMetazoa" id="PHUM483770-PA"/>
    </source>
</evidence>
<gene>
    <name evidence="2" type="primary">8231417</name>
    <name evidence="1" type="ORF">Phum_PHUM483770</name>
</gene>
<dbReference type="EnsemblMetazoa" id="PHUM483770-RA">
    <property type="protein sequence ID" value="PHUM483770-PA"/>
    <property type="gene ID" value="PHUM483770"/>
</dbReference>
<sequence length="157" mass="17539">MTEVFKTGFNTVGRSKWKMMAEKNVGYNLMTKNGICLFFILTICGSSVVSGWEEGDDAVNVISVENMDALLGSSTSLNETEPESEPRSRRMANPIQKLFPIGSSKPEEDDLCSTIVHCECLKTAGKDHQIISCNFHNDEKMKGIIRNNLKKRMQEEG</sequence>
<evidence type="ECO:0000313" key="1">
    <source>
        <dbReference type="EMBL" id="EEB17727.1"/>
    </source>
</evidence>
<dbReference type="KEGG" id="phu:Phum_PHUM483770"/>